<dbReference type="RefSeq" id="WP_205725042.1">
    <property type="nucleotide sequence ID" value="NZ_JAFHKR010000038.1"/>
</dbReference>
<dbReference type="InterPro" id="IPR029044">
    <property type="entry name" value="Nucleotide-diphossugar_trans"/>
</dbReference>
<sequence>MDFNSIEQRLQTLKKITDSLNDDIALENKQIEKDKEALRKIKKGISVTKLDLTPLKKETVVKKKTPAKHSDTNEVLDGEERLEYLKYRDQHADKQFFKKVKGMLDQIPESNGSKYYPKSNVNIGIIADEFLFNSFDGTANFTYITRENYKQHGDKLDVFLIVSAWKGLNMEWKGLGNPKIRKHREDLFKIVDFYRSKGIKIVFYSKEDPVNYDVFKELPTKCDYIFTTAAEKVDDYKKHCKNDKVEVLSFGVNPLYHNPVGMKKFPKRKEVLFAGSWYNKYPHRHVDTRILFDGVIESGLDLKIIDRNFDLKLAQYFFPKEYAKYTSPAVEHAYLQKLHKLYDWGINLNTVKDSSTMFANRVYELQALGNILISNYSKAVNDIFPNVFMVHDKNEVKEIINGFSDEEVYKHQIYGVRRVMSRETTHHRLEQLLKSIGTPFEQVKRKVAVVVKETNDKVLNMFDAQTYSDKELVLESSLNEEIKKQYDMIAFFDEDKEYGEFYLEDMINGFKYTNSDYITKEAYYNGEELQTGIEHDYVTTMQDKYRTVFWSQSFSVDELKKMKGSVDLPNGYSIDHFEFNNKRKTVKKETIDYKLSVIVPTYNNGEHLLNKCFNSLKRSSLFNEMEIIIVDDGSSDEITLKIINHIATENPNVKTYFYEKGGSGSASRPRNKGFELTTAPYVTYLDPDNEAINDGYYRMYEEIQGTDYDFIVGNMVRVADNNMHFNYFKTVIQYNNKQDVLEGNMKEYLAKTQFKAMSIQALILKRELIADHSLQMVEGAVGQDTLFFQELLLHSKKVKAINLDIHVYYAAVSGSAVNSISKRFFEKYLILEKARYKAYKEYGILEDYLDKRFEYYFKNWYLDKLKKVQREEAQKSVEILTEIFNIYRKKAILTEPENIKFSKLSENMNHDEIIKEFVG</sequence>
<keyword evidence="3" id="KW-0808">Transferase</keyword>
<keyword evidence="2" id="KW-0328">Glycosyltransferase</keyword>
<dbReference type="SUPFAM" id="SSF53448">
    <property type="entry name" value="Nucleotide-diphospho-sugar transferases"/>
    <property type="match status" value="1"/>
</dbReference>
<evidence type="ECO:0000256" key="2">
    <source>
        <dbReference type="ARBA" id="ARBA00022676"/>
    </source>
</evidence>
<gene>
    <name evidence="6" type="ORF">JYA63_06860</name>
</gene>
<feature type="domain" description="Spore protein YkvP/CgeB glycosyl transferase-like" evidence="5">
    <location>
        <begin position="329"/>
        <end position="433"/>
    </location>
</feature>
<dbReference type="Pfam" id="PF00535">
    <property type="entry name" value="Glycos_transf_2"/>
    <property type="match status" value="1"/>
</dbReference>
<protein>
    <submittedName>
        <fullName evidence="6">Glycosyltransferase</fullName>
    </submittedName>
</protein>
<dbReference type="Proteomes" id="UP001296923">
    <property type="component" value="Unassembled WGS sequence"/>
</dbReference>
<accession>A0ABS2ZRL9</accession>
<evidence type="ECO:0000259" key="5">
    <source>
        <dbReference type="Pfam" id="PF13524"/>
    </source>
</evidence>
<feature type="domain" description="Glycosyltransferase 2-like" evidence="4">
    <location>
        <begin position="596"/>
        <end position="731"/>
    </location>
</feature>
<dbReference type="CDD" id="cd00761">
    <property type="entry name" value="Glyco_tranf_GTA_type"/>
    <property type="match status" value="1"/>
</dbReference>
<dbReference type="PANTHER" id="PTHR22916">
    <property type="entry name" value="GLYCOSYLTRANSFERASE"/>
    <property type="match status" value="1"/>
</dbReference>
<evidence type="ECO:0000313" key="6">
    <source>
        <dbReference type="EMBL" id="MBN3553977.1"/>
    </source>
</evidence>
<reference evidence="6 7" key="1">
    <citation type="submission" date="2021-01" db="EMBL/GenBank/DDBJ databases">
        <title>Genome Sequencing of Type Strains.</title>
        <authorList>
            <person name="Lemaire J.F."/>
            <person name="Inderbitzin P."/>
            <person name="Collins S.B."/>
            <person name="Wespe N."/>
            <person name="Knight-Connoni V."/>
        </authorList>
    </citation>
    <scope>NUCLEOTIDE SEQUENCE [LARGE SCALE GENOMIC DNA]</scope>
    <source>
        <strain evidence="6 7">DSM 23009</strain>
    </source>
</reference>
<dbReference type="InterPro" id="IPR001173">
    <property type="entry name" value="Glyco_trans_2-like"/>
</dbReference>
<evidence type="ECO:0000256" key="3">
    <source>
        <dbReference type="ARBA" id="ARBA00022679"/>
    </source>
</evidence>
<comment type="similarity">
    <text evidence="1">Belongs to the glycosyltransferase 2 family.</text>
</comment>
<evidence type="ECO:0000256" key="1">
    <source>
        <dbReference type="ARBA" id="ARBA00006739"/>
    </source>
</evidence>
<name>A0ABS2ZRL9_9BACL</name>
<dbReference type="PANTHER" id="PTHR22916:SF51">
    <property type="entry name" value="GLYCOSYLTRANSFERASE EPSH-RELATED"/>
    <property type="match status" value="1"/>
</dbReference>
<proteinExistence type="inferred from homology"/>
<dbReference type="Gene3D" id="3.90.550.10">
    <property type="entry name" value="Spore Coat Polysaccharide Biosynthesis Protein SpsA, Chain A"/>
    <property type="match status" value="1"/>
</dbReference>
<dbReference type="Pfam" id="PF13524">
    <property type="entry name" value="Glyco_trans_1_2"/>
    <property type="match status" value="1"/>
</dbReference>
<dbReference type="InterPro" id="IPR055259">
    <property type="entry name" value="YkvP/CgeB_Glyco_trans-like"/>
</dbReference>
<evidence type="ECO:0000313" key="7">
    <source>
        <dbReference type="Proteomes" id="UP001296923"/>
    </source>
</evidence>
<evidence type="ECO:0000259" key="4">
    <source>
        <dbReference type="Pfam" id="PF00535"/>
    </source>
</evidence>
<comment type="caution">
    <text evidence="6">The sequence shown here is derived from an EMBL/GenBank/DDBJ whole genome shotgun (WGS) entry which is preliminary data.</text>
</comment>
<organism evidence="6 7">
    <name type="scientific">Fictibacillus nanhaiensis</name>
    <dbReference type="NCBI Taxonomy" id="742169"/>
    <lineage>
        <taxon>Bacteria</taxon>
        <taxon>Bacillati</taxon>
        <taxon>Bacillota</taxon>
        <taxon>Bacilli</taxon>
        <taxon>Bacillales</taxon>
        <taxon>Fictibacillaceae</taxon>
        <taxon>Fictibacillus</taxon>
    </lineage>
</organism>
<keyword evidence="7" id="KW-1185">Reference proteome</keyword>
<dbReference type="EMBL" id="JAFHKR010000038">
    <property type="protein sequence ID" value="MBN3553977.1"/>
    <property type="molecule type" value="Genomic_DNA"/>
</dbReference>